<evidence type="ECO:0000256" key="5">
    <source>
        <dbReference type="ARBA" id="ARBA00022840"/>
    </source>
</evidence>
<dbReference type="InterPro" id="IPR003593">
    <property type="entry name" value="AAA+_ATPase"/>
</dbReference>
<evidence type="ECO:0000313" key="8">
    <source>
        <dbReference type="Proteomes" id="UP000005870"/>
    </source>
</evidence>
<proteinExistence type="inferred from homology"/>
<keyword evidence="5 7" id="KW-0067">ATP-binding</keyword>
<dbReference type="GO" id="GO:0016887">
    <property type="term" value="F:ATP hydrolysis activity"/>
    <property type="evidence" value="ECO:0007669"/>
    <property type="project" value="InterPro"/>
</dbReference>
<evidence type="ECO:0000256" key="3">
    <source>
        <dbReference type="ARBA" id="ARBA00022458"/>
    </source>
</evidence>
<dbReference type="eggNOG" id="COG4555">
    <property type="taxonomic scope" value="Bacteria"/>
</dbReference>
<dbReference type="SMART" id="SM00382">
    <property type="entry name" value="AAA"/>
    <property type="match status" value="1"/>
</dbReference>
<dbReference type="PANTHER" id="PTHR42711">
    <property type="entry name" value="ABC TRANSPORTER ATP-BINDING PROTEIN"/>
    <property type="match status" value="1"/>
</dbReference>
<sequence>MIALRNLHKTFKTKKSEVKAVNGVDFTAADGQITGLLGPNGAGKTTTLRMLYTLMQPDVGQVLVDGVDVASNPQAARRALGVLPDARGVYKRLTARENIAYFGQLHGLDSDTINARTERLVQALNMADFIDRRAEGFSQGQRTKTAIARALVHDPRNVVLDEPTNGLDVMTTRGLREFLKDLRGEGRCVVFSSHIMQEVAALCDRIVIIAKGTVVAAGTADELRAHYGEQNLEDAFVKAIGSEEGLVA</sequence>
<feature type="domain" description="ABC transporter" evidence="6">
    <location>
        <begin position="2"/>
        <end position="236"/>
    </location>
</feature>
<dbReference type="CDD" id="cd03266">
    <property type="entry name" value="ABC_NatA_sodium_exporter"/>
    <property type="match status" value="1"/>
</dbReference>
<dbReference type="AlphaFoldDB" id="G7USY3"/>
<evidence type="ECO:0000259" key="6">
    <source>
        <dbReference type="PROSITE" id="PS50893"/>
    </source>
</evidence>
<dbReference type="PROSITE" id="PS50893">
    <property type="entry name" value="ABC_TRANSPORTER_2"/>
    <property type="match status" value="1"/>
</dbReference>
<dbReference type="GO" id="GO:0005524">
    <property type="term" value="F:ATP binding"/>
    <property type="evidence" value="ECO:0007669"/>
    <property type="project" value="UniProtKB-KW"/>
</dbReference>
<keyword evidence="2" id="KW-0813">Transport</keyword>
<comment type="similarity">
    <text evidence="1">Belongs to the ABC transporter superfamily.</text>
</comment>
<dbReference type="STRING" id="1045855.DSC_00955"/>
<dbReference type="EMBL" id="CP003093">
    <property type="protein sequence ID" value="AER54844.1"/>
    <property type="molecule type" value="Genomic_DNA"/>
</dbReference>
<evidence type="ECO:0000256" key="2">
    <source>
        <dbReference type="ARBA" id="ARBA00022448"/>
    </source>
</evidence>
<reference evidence="7 8" key="1">
    <citation type="journal article" date="2012" name="J. Bacteriol.">
        <title>Complete Genome Sequence of the BTEX-Degrading Bacterium Pseudoxanthomonas spadix BD-a59.</title>
        <authorList>
            <person name="Lee S.H."/>
            <person name="Jin H.M."/>
            <person name="Lee H.J."/>
            <person name="Kim J.M."/>
            <person name="Jeon C.O."/>
        </authorList>
    </citation>
    <scope>NUCLEOTIDE SEQUENCE [LARGE SCALE GENOMIC DNA]</scope>
    <source>
        <strain evidence="7 8">BD-a59</strain>
    </source>
</reference>
<keyword evidence="8" id="KW-1185">Reference proteome</keyword>
<evidence type="ECO:0000256" key="4">
    <source>
        <dbReference type="ARBA" id="ARBA00022741"/>
    </source>
</evidence>
<dbReference type="PANTHER" id="PTHR42711:SF5">
    <property type="entry name" value="ABC TRANSPORTER ATP-BINDING PROTEIN NATA"/>
    <property type="match status" value="1"/>
</dbReference>
<organism evidence="7 8">
    <name type="scientific">Pseudoxanthomonas spadix (strain BD-a59)</name>
    <dbReference type="NCBI Taxonomy" id="1045855"/>
    <lineage>
        <taxon>Bacteria</taxon>
        <taxon>Pseudomonadati</taxon>
        <taxon>Pseudomonadota</taxon>
        <taxon>Gammaproteobacteria</taxon>
        <taxon>Lysobacterales</taxon>
        <taxon>Lysobacteraceae</taxon>
        <taxon>Pseudoxanthomonas</taxon>
    </lineage>
</organism>
<dbReference type="InterPro" id="IPR027417">
    <property type="entry name" value="P-loop_NTPase"/>
</dbReference>
<dbReference type="SUPFAM" id="SSF52540">
    <property type="entry name" value="P-loop containing nucleoside triphosphate hydrolases"/>
    <property type="match status" value="1"/>
</dbReference>
<keyword evidence="4" id="KW-0547">Nucleotide-binding</keyword>
<dbReference type="OrthoDB" id="9781337at2"/>
<keyword evidence="3" id="KW-0536">Nodulation</keyword>
<dbReference type="HOGENOM" id="CLU_000604_1_2_6"/>
<dbReference type="Gene3D" id="3.40.50.300">
    <property type="entry name" value="P-loop containing nucleotide triphosphate hydrolases"/>
    <property type="match status" value="1"/>
</dbReference>
<dbReference type="InterPro" id="IPR050763">
    <property type="entry name" value="ABC_transporter_ATP-binding"/>
</dbReference>
<evidence type="ECO:0000313" key="7">
    <source>
        <dbReference type="EMBL" id="AER54844.1"/>
    </source>
</evidence>
<dbReference type="RefSeq" id="WP_014162165.1">
    <property type="nucleotide sequence ID" value="NC_016147.2"/>
</dbReference>
<dbReference type="Pfam" id="PF00005">
    <property type="entry name" value="ABC_tran"/>
    <property type="match status" value="1"/>
</dbReference>
<gene>
    <name evidence="7" type="ordered locus">DSC_00955</name>
</gene>
<dbReference type="InterPro" id="IPR003439">
    <property type="entry name" value="ABC_transporter-like_ATP-bd"/>
</dbReference>
<name>G7USY3_PSEUP</name>
<dbReference type="KEGG" id="psd:DSC_00955"/>
<evidence type="ECO:0000256" key="1">
    <source>
        <dbReference type="ARBA" id="ARBA00005417"/>
    </source>
</evidence>
<dbReference type="Proteomes" id="UP000005870">
    <property type="component" value="Chromosome"/>
</dbReference>
<accession>G7USY3</accession>
<protein>
    <submittedName>
        <fullName evidence="7">Sodium ABC transporter ATP-binding protein</fullName>
    </submittedName>
</protein>